<dbReference type="AlphaFoldDB" id="A0A4Y9SEJ6"/>
<dbReference type="InterPro" id="IPR003737">
    <property type="entry name" value="GlcNAc_PI_deacetylase-related"/>
</dbReference>
<dbReference type="PANTHER" id="PTHR12993:SF11">
    <property type="entry name" value="N-ACETYLGLUCOSAMINYL-PHOSPHATIDYLINOSITOL DE-N-ACETYLASE"/>
    <property type="match status" value="1"/>
</dbReference>
<gene>
    <name evidence="1" type="ORF">E4L98_16385</name>
</gene>
<accession>A0A4Y9SEJ6</accession>
<reference evidence="1 2" key="1">
    <citation type="submission" date="2019-03" db="EMBL/GenBank/DDBJ databases">
        <title>Draft Genome Sequence of Duganella callidus sp. nov., a Novel Duganella Species Isolated from Cultivated Soil.</title>
        <authorList>
            <person name="Raths R."/>
            <person name="Peta V."/>
            <person name="Bucking H."/>
        </authorList>
    </citation>
    <scope>NUCLEOTIDE SEQUENCE [LARGE SCALE GENOMIC DNA]</scope>
    <source>
        <strain evidence="1 2">DN04</strain>
    </source>
</reference>
<dbReference type="GO" id="GO:0016811">
    <property type="term" value="F:hydrolase activity, acting on carbon-nitrogen (but not peptide) bonds, in linear amides"/>
    <property type="evidence" value="ECO:0007669"/>
    <property type="project" value="TreeGrafter"/>
</dbReference>
<dbReference type="SUPFAM" id="SSF102588">
    <property type="entry name" value="LmbE-like"/>
    <property type="match status" value="1"/>
</dbReference>
<dbReference type="OrthoDB" id="9816564at2"/>
<evidence type="ECO:0000313" key="2">
    <source>
        <dbReference type="Proteomes" id="UP000297729"/>
    </source>
</evidence>
<dbReference type="InterPro" id="IPR024078">
    <property type="entry name" value="LmbE-like_dom_sf"/>
</dbReference>
<protein>
    <submittedName>
        <fullName evidence="1">PIG-L family deacetylase</fullName>
    </submittedName>
</protein>
<dbReference type="EMBL" id="SPVG01000169">
    <property type="protein sequence ID" value="TFW19397.1"/>
    <property type="molecule type" value="Genomic_DNA"/>
</dbReference>
<name>A0A4Y9SEJ6_9BURK</name>
<dbReference type="PANTHER" id="PTHR12993">
    <property type="entry name" value="N-ACETYLGLUCOSAMINYL-PHOSPHATIDYLINOSITOL DE-N-ACETYLASE-RELATED"/>
    <property type="match status" value="1"/>
</dbReference>
<evidence type="ECO:0000313" key="1">
    <source>
        <dbReference type="EMBL" id="TFW19397.1"/>
    </source>
</evidence>
<keyword evidence="2" id="KW-1185">Reference proteome</keyword>
<dbReference type="Pfam" id="PF02585">
    <property type="entry name" value="PIG-L"/>
    <property type="match status" value="1"/>
</dbReference>
<comment type="caution">
    <text evidence="1">The sequence shown here is derived from an EMBL/GenBank/DDBJ whole genome shotgun (WGS) entry which is preliminary data.</text>
</comment>
<proteinExistence type="predicted"/>
<organism evidence="1 2">
    <name type="scientific">Duganella callida</name>
    <dbReference type="NCBI Taxonomy" id="2561932"/>
    <lineage>
        <taxon>Bacteria</taxon>
        <taxon>Pseudomonadati</taxon>
        <taxon>Pseudomonadota</taxon>
        <taxon>Betaproteobacteria</taxon>
        <taxon>Burkholderiales</taxon>
        <taxon>Oxalobacteraceae</taxon>
        <taxon>Telluria group</taxon>
        <taxon>Duganella</taxon>
    </lineage>
</organism>
<sequence>MNAIHSFPAGAPAHRPWREERRIDGLGTPDADWQAWGGLAALPPVSSVELVPPHRRAIVIAPHPDDEVLACGGLLQLLHARHTQTVLLAVTDGDASHPGSAQYRPQELMRLRPQETMAALHAMGVCDGGGPQVLRARIGDGQVGACIDQLHTMLLQLLRPDDVVFVTWRQDGHPDHEACGVAAALAARACHATLVEVPVWGWHWAEPGDSRVPWNRARRLDFEPQVLHRKRQALGCYHSQLRHDPSTGQPPILGPHVLARLLHPYEIYFI</sequence>
<dbReference type="Proteomes" id="UP000297729">
    <property type="component" value="Unassembled WGS sequence"/>
</dbReference>
<dbReference type="Gene3D" id="3.40.50.10320">
    <property type="entry name" value="LmbE-like"/>
    <property type="match status" value="1"/>
</dbReference>